<organism evidence="6 7">
    <name type="scientific">Nocardia xishanensis</name>
    <dbReference type="NCBI Taxonomy" id="238964"/>
    <lineage>
        <taxon>Bacteria</taxon>
        <taxon>Bacillati</taxon>
        <taxon>Actinomycetota</taxon>
        <taxon>Actinomycetes</taxon>
        <taxon>Mycobacteriales</taxon>
        <taxon>Nocardiaceae</taxon>
        <taxon>Nocardia</taxon>
    </lineage>
</organism>
<dbReference type="PANTHER" id="PTHR47506">
    <property type="entry name" value="TRANSCRIPTIONAL REGULATORY PROTEIN"/>
    <property type="match status" value="1"/>
</dbReference>
<dbReference type="InterPro" id="IPR001647">
    <property type="entry name" value="HTH_TetR"/>
</dbReference>
<gene>
    <name evidence="6" type="ORF">ACH49W_35610</name>
</gene>
<name>A0ABW7XCI4_9NOCA</name>
<dbReference type="EMBL" id="JBIRYO010000051">
    <property type="protein sequence ID" value="MFI2478695.1"/>
    <property type="molecule type" value="Genomic_DNA"/>
</dbReference>
<dbReference type="PROSITE" id="PS50977">
    <property type="entry name" value="HTH_TETR_2"/>
    <property type="match status" value="1"/>
</dbReference>
<evidence type="ECO:0000256" key="2">
    <source>
        <dbReference type="ARBA" id="ARBA00023125"/>
    </source>
</evidence>
<evidence type="ECO:0000256" key="3">
    <source>
        <dbReference type="ARBA" id="ARBA00023163"/>
    </source>
</evidence>
<dbReference type="InterPro" id="IPR036271">
    <property type="entry name" value="Tet_transcr_reg_TetR-rel_C_sf"/>
</dbReference>
<evidence type="ECO:0000313" key="7">
    <source>
        <dbReference type="Proteomes" id="UP001611415"/>
    </source>
</evidence>
<keyword evidence="2 4" id="KW-0238">DNA-binding</keyword>
<comment type="caution">
    <text evidence="6">The sequence shown here is derived from an EMBL/GenBank/DDBJ whole genome shotgun (WGS) entry which is preliminary data.</text>
</comment>
<keyword evidence="7" id="KW-1185">Reference proteome</keyword>
<protein>
    <submittedName>
        <fullName evidence="6">TetR/AcrR family transcriptional regulator</fullName>
    </submittedName>
</protein>
<dbReference type="PANTHER" id="PTHR47506:SF3">
    <property type="entry name" value="HTH-TYPE TRANSCRIPTIONAL REGULATOR LMRA"/>
    <property type="match status" value="1"/>
</dbReference>
<dbReference type="SUPFAM" id="SSF46689">
    <property type="entry name" value="Homeodomain-like"/>
    <property type="match status" value="1"/>
</dbReference>
<evidence type="ECO:0000256" key="1">
    <source>
        <dbReference type="ARBA" id="ARBA00023015"/>
    </source>
</evidence>
<dbReference type="RefSeq" id="WP_397096325.1">
    <property type="nucleotide sequence ID" value="NZ_JBIRYO010000051.1"/>
</dbReference>
<sequence>MAADTRDRMIGAAIDVLRTKGVAGMSFTEVLDASGAARGAIYHHFPGGKAELVAEAATRNGRDVCGHLAQLPTDDPLTVVEIFLASIRPVVGASAEGAGCAVAAVTIDPDSGKLRDVASGVFDSWTTTLAQRLTAAGVDHDAAADLATTLITLLQGAHVLCRADGSLEPFDRITRTATDLIRHRYPPDR</sequence>
<feature type="DNA-binding region" description="H-T-H motif" evidence="4">
    <location>
        <begin position="26"/>
        <end position="45"/>
    </location>
</feature>
<evidence type="ECO:0000256" key="4">
    <source>
        <dbReference type="PROSITE-ProRule" id="PRU00335"/>
    </source>
</evidence>
<proteinExistence type="predicted"/>
<dbReference type="InterPro" id="IPR009057">
    <property type="entry name" value="Homeodomain-like_sf"/>
</dbReference>
<dbReference type="InterPro" id="IPR054156">
    <property type="entry name" value="YxaF_TetR_C"/>
</dbReference>
<evidence type="ECO:0000313" key="6">
    <source>
        <dbReference type="EMBL" id="MFI2478695.1"/>
    </source>
</evidence>
<reference evidence="6 7" key="1">
    <citation type="submission" date="2024-10" db="EMBL/GenBank/DDBJ databases">
        <title>The Natural Products Discovery Center: Release of the First 8490 Sequenced Strains for Exploring Actinobacteria Biosynthetic Diversity.</title>
        <authorList>
            <person name="Kalkreuter E."/>
            <person name="Kautsar S.A."/>
            <person name="Yang D."/>
            <person name="Bader C.D."/>
            <person name="Teijaro C.N."/>
            <person name="Fluegel L."/>
            <person name="Davis C.M."/>
            <person name="Simpson J.R."/>
            <person name="Lauterbach L."/>
            <person name="Steele A.D."/>
            <person name="Gui C."/>
            <person name="Meng S."/>
            <person name="Li G."/>
            <person name="Viehrig K."/>
            <person name="Ye F."/>
            <person name="Su P."/>
            <person name="Kiefer A.F."/>
            <person name="Nichols A."/>
            <person name="Cepeda A.J."/>
            <person name="Yan W."/>
            <person name="Fan B."/>
            <person name="Jiang Y."/>
            <person name="Adhikari A."/>
            <person name="Zheng C.-J."/>
            <person name="Schuster L."/>
            <person name="Cowan T.M."/>
            <person name="Smanski M.J."/>
            <person name="Chevrette M.G."/>
            <person name="De Carvalho L.P.S."/>
            <person name="Shen B."/>
        </authorList>
    </citation>
    <scope>NUCLEOTIDE SEQUENCE [LARGE SCALE GENOMIC DNA]</scope>
    <source>
        <strain evidence="6 7">NPDC019275</strain>
    </source>
</reference>
<dbReference type="SUPFAM" id="SSF48498">
    <property type="entry name" value="Tetracyclin repressor-like, C-terminal domain"/>
    <property type="match status" value="1"/>
</dbReference>
<dbReference type="Pfam" id="PF21993">
    <property type="entry name" value="TetR_C_13_2"/>
    <property type="match status" value="1"/>
</dbReference>
<keyword evidence="1" id="KW-0805">Transcription regulation</keyword>
<keyword evidence="3" id="KW-0804">Transcription</keyword>
<evidence type="ECO:0000259" key="5">
    <source>
        <dbReference type="PROSITE" id="PS50977"/>
    </source>
</evidence>
<dbReference type="Gene3D" id="1.10.357.10">
    <property type="entry name" value="Tetracycline Repressor, domain 2"/>
    <property type="match status" value="1"/>
</dbReference>
<dbReference type="Pfam" id="PF00440">
    <property type="entry name" value="TetR_N"/>
    <property type="match status" value="1"/>
</dbReference>
<accession>A0ABW7XCI4</accession>
<dbReference type="Proteomes" id="UP001611415">
    <property type="component" value="Unassembled WGS sequence"/>
</dbReference>
<feature type="domain" description="HTH tetR-type" evidence="5">
    <location>
        <begin position="3"/>
        <end position="63"/>
    </location>
</feature>